<reference evidence="2 3" key="1">
    <citation type="submission" date="2019-07" db="EMBL/GenBank/DDBJ databases">
        <title>Whole genome shotgun sequence of Pseudonocardia sulfidoxydans NBRC 16205.</title>
        <authorList>
            <person name="Hosoyama A."/>
            <person name="Uohara A."/>
            <person name="Ohji S."/>
            <person name="Ichikawa N."/>
        </authorList>
    </citation>
    <scope>NUCLEOTIDE SEQUENCE [LARGE SCALE GENOMIC DNA]</scope>
    <source>
        <strain evidence="2 3">NBRC 16205</strain>
    </source>
</reference>
<organism evidence="2 3">
    <name type="scientific">Pseudonocardia sulfidoxydans NBRC 16205</name>
    <dbReference type="NCBI Taxonomy" id="1223511"/>
    <lineage>
        <taxon>Bacteria</taxon>
        <taxon>Bacillati</taxon>
        <taxon>Actinomycetota</taxon>
        <taxon>Actinomycetes</taxon>
        <taxon>Pseudonocardiales</taxon>
        <taxon>Pseudonocardiaceae</taxon>
        <taxon>Pseudonocardia</taxon>
    </lineage>
</organism>
<dbReference type="AlphaFoldDB" id="A0A511DEX5"/>
<accession>A0A511DEX5</accession>
<evidence type="ECO:0000313" key="3">
    <source>
        <dbReference type="Proteomes" id="UP000321685"/>
    </source>
</evidence>
<dbReference type="Gene3D" id="1.10.287.1060">
    <property type="entry name" value="ESAT-6-like"/>
    <property type="match status" value="1"/>
</dbReference>
<evidence type="ECO:0000313" key="2">
    <source>
        <dbReference type="EMBL" id="GEL23331.1"/>
    </source>
</evidence>
<dbReference type="Proteomes" id="UP000321685">
    <property type="component" value="Unassembled WGS sequence"/>
</dbReference>
<keyword evidence="1" id="KW-0472">Membrane</keyword>
<dbReference type="EMBL" id="BJVJ01000018">
    <property type="protein sequence ID" value="GEL23331.1"/>
    <property type="molecule type" value="Genomic_DNA"/>
</dbReference>
<feature type="transmembrane region" description="Helical" evidence="1">
    <location>
        <begin position="182"/>
        <end position="212"/>
    </location>
</feature>
<sequence length="316" mass="32002">MTGLVAEPEATTWYAGAGVAESVAEFGEAVGSGDIGSIAVKGAAAGIDALGVLTDPFGSLASAGVGWAIEHIGFLREPFDALLGDPDEIKAHAATWSNVSKHLKTVAADDTAALDRLSGWDGAAADAYRVRAREWTGTVAAAADEADRLVDETISSAALTAAVRSTIRDLIADFVAKLIGPLLAAVTAAAVTAGASLVAFVAGVVSTAISLARKFASMIQKLLDALGLASQRLADLITRLAALKQKADTVFGGAVHVATTPDLARWTGANPLKMPATVVKVEGKVGNPYAGMAVTGVDEAVQVDGAKEEARKGATA</sequence>
<evidence type="ECO:0000256" key="1">
    <source>
        <dbReference type="SAM" id="Phobius"/>
    </source>
</evidence>
<proteinExistence type="predicted"/>
<dbReference type="InterPro" id="IPR036689">
    <property type="entry name" value="ESAT-6-like_sf"/>
</dbReference>
<keyword evidence="3" id="KW-1185">Reference proteome</keyword>
<comment type="caution">
    <text evidence="2">The sequence shown here is derived from an EMBL/GenBank/DDBJ whole genome shotgun (WGS) entry which is preliminary data.</text>
</comment>
<keyword evidence="1" id="KW-1133">Transmembrane helix</keyword>
<name>A0A511DEX5_9PSEU</name>
<keyword evidence="1" id="KW-0812">Transmembrane</keyword>
<protein>
    <submittedName>
        <fullName evidence="2">Uncharacterized protein</fullName>
    </submittedName>
</protein>
<gene>
    <name evidence="2" type="ORF">PSU4_22850</name>
</gene>
<dbReference type="RefSeq" id="WP_147106220.1">
    <property type="nucleotide sequence ID" value="NZ_BJVJ01000018.1"/>
</dbReference>
<dbReference type="SUPFAM" id="SSF140453">
    <property type="entry name" value="EsxAB dimer-like"/>
    <property type="match status" value="1"/>
</dbReference>
<dbReference type="OrthoDB" id="4763957at2"/>